<dbReference type="PROSITE" id="PS00092">
    <property type="entry name" value="N6_MTASE"/>
    <property type="match status" value="1"/>
</dbReference>
<gene>
    <name evidence="7" type="ORF">A4S15_10120</name>
</gene>
<evidence type="ECO:0000259" key="6">
    <source>
        <dbReference type="Pfam" id="PF05175"/>
    </source>
</evidence>
<dbReference type="Pfam" id="PF05175">
    <property type="entry name" value="MTS"/>
    <property type="match status" value="1"/>
</dbReference>
<sequence>MDDPLTRALFWPFSRGLLDGPGAGSAPWLYLNARAGADADDEWHTSLVCLQPDKAHHDMLVRRRFKVVSERADGDLFAGTLVRLGRDRQEGRGLIADALAATVAGGLIVIAGAKDEGGQSHERDVGALLGLDGVVPKSGCRVFWLRKPARLDEKAVAELARWQKAARPQAHIGTYVTCPGLFSWQAIDAGSRFLGDNLPAALAGKVAELGCGWGYLAGALLDHAPKIATLDLYEADARALACARVNLARFGERTIAWHWHDVSTGLLMERHYDWIISNPPFHRGKAAEPKIGQSFITAAARALSPRGQLLLVANRQLPYERTLGDMFNDVALTHENGTYKIITARGIKTQSSSGHRSRRR</sequence>
<dbReference type="GO" id="GO:0006364">
    <property type="term" value="P:rRNA processing"/>
    <property type="evidence" value="ECO:0007669"/>
    <property type="project" value="UniProtKB-KW"/>
</dbReference>
<evidence type="ECO:0000256" key="5">
    <source>
        <dbReference type="ARBA" id="ARBA00022691"/>
    </source>
</evidence>
<dbReference type="EMBL" id="LWDL01000017">
    <property type="protein sequence ID" value="OQW51821.1"/>
    <property type="molecule type" value="Genomic_DNA"/>
</dbReference>
<dbReference type="InterPro" id="IPR046977">
    <property type="entry name" value="RsmC/RlmG"/>
</dbReference>
<dbReference type="InterPro" id="IPR007848">
    <property type="entry name" value="Small_mtfrase_dom"/>
</dbReference>
<dbReference type="GO" id="GO:0008757">
    <property type="term" value="F:S-adenosylmethionine-dependent methyltransferase activity"/>
    <property type="evidence" value="ECO:0007669"/>
    <property type="project" value="InterPro"/>
</dbReference>
<dbReference type="InterPro" id="IPR002052">
    <property type="entry name" value="DNA_methylase_N6_adenine_CS"/>
</dbReference>
<evidence type="ECO:0000313" key="7">
    <source>
        <dbReference type="EMBL" id="OQW51821.1"/>
    </source>
</evidence>
<dbReference type="PANTHER" id="PTHR47816">
    <property type="entry name" value="RIBOSOMAL RNA SMALL SUBUNIT METHYLTRANSFERASE C"/>
    <property type="match status" value="1"/>
</dbReference>
<evidence type="ECO:0000256" key="3">
    <source>
        <dbReference type="ARBA" id="ARBA00022603"/>
    </source>
</evidence>
<dbReference type="GO" id="GO:0003676">
    <property type="term" value="F:nucleic acid binding"/>
    <property type="evidence" value="ECO:0007669"/>
    <property type="project" value="InterPro"/>
</dbReference>
<keyword evidence="5" id="KW-0949">S-adenosyl-L-methionine</keyword>
<dbReference type="AlphaFoldDB" id="A0A1W9HX44"/>
<evidence type="ECO:0000256" key="2">
    <source>
        <dbReference type="ARBA" id="ARBA00022552"/>
    </source>
</evidence>
<name>A0A1W9HX44_9HYPH</name>
<evidence type="ECO:0000313" key="8">
    <source>
        <dbReference type="Proteomes" id="UP000192872"/>
    </source>
</evidence>
<keyword evidence="4" id="KW-0808">Transferase</keyword>
<dbReference type="PANTHER" id="PTHR47816:SF4">
    <property type="entry name" value="RIBOSOMAL RNA SMALL SUBUNIT METHYLTRANSFERASE C"/>
    <property type="match status" value="1"/>
</dbReference>
<dbReference type="GO" id="GO:0008170">
    <property type="term" value="F:N-methyltransferase activity"/>
    <property type="evidence" value="ECO:0007669"/>
    <property type="project" value="UniProtKB-ARBA"/>
</dbReference>
<comment type="caution">
    <text evidence="7">The sequence shown here is derived from an EMBL/GenBank/DDBJ whole genome shotgun (WGS) entry which is preliminary data.</text>
</comment>
<dbReference type="Gene3D" id="3.40.50.150">
    <property type="entry name" value="Vaccinia Virus protein VP39"/>
    <property type="match status" value="1"/>
</dbReference>
<feature type="domain" description="Methyltransferase small" evidence="6">
    <location>
        <begin position="176"/>
        <end position="342"/>
    </location>
</feature>
<evidence type="ECO:0000256" key="1">
    <source>
        <dbReference type="ARBA" id="ARBA00022490"/>
    </source>
</evidence>
<dbReference type="RefSeq" id="WP_376802176.1">
    <property type="nucleotide sequence ID" value="NZ_DBNB01000034.1"/>
</dbReference>
<keyword evidence="3" id="KW-0489">Methyltransferase</keyword>
<dbReference type="GO" id="GO:0032259">
    <property type="term" value="P:methylation"/>
    <property type="evidence" value="ECO:0007669"/>
    <property type="project" value="UniProtKB-KW"/>
</dbReference>
<evidence type="ECO:0000256" key="4">
    <source>
        <dbReference type="ARBA" id="ARBA00022679"/>
    </source>
</evidence>
<dbReference type="CDD" id="cd02440">
    <property type="entry name" value="AdoMet_MTases"/>
    <property type="match status" value="1"/>
</dbReference>
<protein>
    <recommendedName>
        <fullName evidence="6">Methyltransferase small domain-containing protein</fullName>
    </recommendedName>
</protein>
<accession>A0A1W9HX44</accession>
<organism evidence="7 8">
    <name type="scientific">Candidatus Raskinella chloraquaticus</name>
    <dbReference type="NCBI Taxonomy" id="1951219"/>
    <lineage>
        <taxon>Bacteria</taxon>
        <taxon>Pseudomonadati</taxon>
        <taxon>Pseudomonadota</taxon>
        <taxon>Alphaproteobacteria</taxon>
        <taxon>Hyphomicrobiales</taxon>
        <taxon>Phreatobacteraceae</taxon>
        <taxon>Candidatus Raskinella</taxon>
    </lineage>
</organism>
<dbReference type="Proteomes" id="UP000192872">
    <property type="component" value="Unassembled WGS sequence"/>
</dbReference>
<proteinExistence type="predicted"/>
<dbReference type="STRING" id="1827387.A4S15_10120"/>
<dbReference type="SUPFAM" id="SSF53335">
    <property type="entry name" value="S-adenosyl-L-methionine-dependent methyltransferases"/>
    <property type="match status" value="1"/>
</dbReference>
<dbReference type="InterPro" id="IPR029063">
    <property type="entry name" value="SAM-dependent_MTases_sf"/>
</dbReference>
<reference evidence="7 8" key="1">
    <citation type="journal article" date="2017" name="Water Res.">
        <title>Comammox in drinking water systems.</title>
        <authorList>
            <person name="Wang Y."/>
            <person name="Ma L."/>
            <person name="Mao Y."/>
            <person name="Jiang X."/>
            <person name="Xia Y."/>
            <person name="Yu K."/>
            <person name="Li B."/>
            <person name="Zhang T."/>
        </authorList>
    </citation>
    <scope>NUCLEOTIDE SEQUENCE [LARGE SCALE GENOMIC DNA]</scope>
    <source>
        <strain evidence="7">SG_bin8</strain>
    </source>
</reference>
<keyword evidence="2" id="KW-0698">rRNA processing</keyword>
<keyword evidence="1" id="KW-0963">Cytoplasm</keyword>